<evidence type="ECO:0000313" key="4">
    <source>
        <dbReference type="Proteomes" id="UP001595818"/>
    </source>
</evidence>
<dbReference type="PANTHER" id="PTHR30273:SF2">
    <property type="entry name" value="PROTEIN FECR"/>
    <property type="match status" value="1"/>
</dbReference>
<gene>
    <name evidence="3" type="ORF">ACFPFU_20000</name>
</gene>
<accession>A0ABV9T6F8</accession>
<dbReference type="Proteomes" id="UP001595818">
    <property type="component" value="Unassembled WGS sequence"/>
</dbReference>
<feature type="domain" description="Protein FecR C-terminal" evidence="2">
    <location>
        <begin position="285"/>
        <end position="351"/>
    </location>
</feature>
<dbReference type="InterPro" id="IPR006860">
    <property type="entry name" value="FecR"/>
</dbReference>
<dbReference type="PANTHER" id="PTHR30273">
    <property type="entry name" value="PERIPLASMIC SIGNAL SENSOR AND SIGMA FACTOR ACTIVATOR FECR-RELATED"/>
    <property type="match status" value="1"/>
</dbReference>
<dbReference type="Gene3D" id="2.60.120.1440">
    <property type="match status" value="1"/>
</dbReference>
<name>A0ABV9T6F8_9BACT</name>
<evidence type="ECO:0000259" key="1">
    <source>
        <dbReference type="Pfam" id="PF04773"/>
    </source>
</evidence>
<dbReference type="Pfam" id="PF16344">
    <property type="entry name" value="FecR_C"/>
    <property type="match status" value="1"/>
</dbReference>
<reference evidence="4" key="1">
    <citation type="journal article" date="2019" name="Int. J. Syst. Evol. Microbiol.">
        <title>The Global Catalogue of Microorganisms (GCM) 10K type strain sequencing project: providing services to taxonomists for standard genome sequencing and annotation.</title>
        <authorList>
            <consortium name="The Broad Institute Genomics Platform"/>
            <consortium name="The Broad Institute Genome Sequencing Center for Infectious Disease"/>
            <person name="Wu L."/>
            <person name="Ma J."/>
        </authorList>
    </citation>
    <scope>NUCLEOTIDE SEQUENCE [LARGE SCALE GENOMIC DNA]</scope>
    <source>
        <strain evidence="4">CGMCC 4.7466</strain>
    </source>
</reference>
<evidence type="ECO:0000259" key="2">
    <source>
        <dbReference type="Pfam" id="PF16344"/>
    </source>
</evidence>
<feature type="domain" description="FecR protein" evidence="1">
    <location>
        <begin position="144"/>
        <end position="234"/>
    </location>
</feature>
<organism evidence="3 4">
    <name type="scientific">Negadavirga shengliensis</name>
    <dbReference type="NCBI Taxonomy" id="1389218"/>
    <lineage>
        <taxon>Bacteria</taxon>
        <taxon>Pseudomonadati</taxon>
        <taxon>Bacteroidota</taxon>
        <taxon>Cytophagia</taxon>
        <taxon>Cytophagales</taxon>
        <taxon>Cyclobacteriaceae</taxon>
        <taxon>Negadavirga</taxon>
    </lineage>
</organism>
<dbReference type="InterPro" id="IPR012373">
    <property type="entry name" value="Ferrdict_sens_TM"/>
</dbReference>
<protein>
    <submittedName>
        <fullName evidence="3">FecR family protein</fullName>
    </submittedName>
</protein>
<dbReference type="RefSeq" id="WP_377067418.1">
    <property type="nucleotide sequence ID" value="NZ_JBHSJJ010000014.1"/>
</dbReference>
<sequence length="355" mass="41104">MGKQQENIFFELISNRDFVDWHDKPNEERTVFWQKWIHNHPQHRKEFLKAQEFLTRLKFRERHMTQDESETLLSNILSEENKQKEKKGERGGLSFWGFKPWARVAAILVISLFSGYVWDALVPGPIPGDIGEPEAIEWITSHNGKGRKSKIILPDGTVAHLNYETVLAFPKAFKGSRREVKLTGEAFFEVMSDKSFPFVVMTEGVTLEVLGTSFNVRSRKFDMETDVSLVSGKLKVHFPSPMGNHKNIHYLTPGKEILVNRNSWEYEFKPFDVEKVAGWKEGVILLEDAGMKELIDLLERWYGVDIQVFGTPKSPWKINGRYQNEKLEDILIGLQFVYGIDYQINGKNVLIKIKD</sequence>
<proteinExistence type="predicted"/>
<dbReference type="Pfam" id="PF04773">
    <property type="entry name" value="FecR"/>
    <property type="match status" value="1"/>
</dbReference>
<dbReference type="EMBL" id="JBHSJJ010000014">
    <property type="protein sequence ID" value="MFC4873999.1"/>
    <property type="molecule type" value="Genomic_DNA"/>
</dbReference>
<dbReference type="InterPro" id="IPR032508">
    <property type="entry name" value="FecR_C"/>
</dbReference>
<keyword evidence="4" id="KW-1185">Reference proteome</keyword>
<evidence type="ECO:0000313" key="3">
    <source>
        <dbReference type="EMBL" id="MFC4873999.1"/>
    </source>
</evidence>
<dbReference type="PIRSF" id="PIRSF018266">
    <property type="entry name" value="FecR"/>
    <property type="match status" value="1"/>
</dbReference>
<dbReference type="Gene3D" id="3.55.50.30">
    <property type="match status" value="1"/>
</dbReference>
<comment type="caution">
    <text evidence="3">The sequence shown here is derived from an EMBL/GenBank/DDBJ whole genome shotgun (WGS) entry which is preliminary data.</text>
</comment>